<proteinExistence type="predicted"/>
<sequence length="286" mass="31577">MIAGVLLFLRLFLVIFALGAFGIDLYLIKIYTENKTVVFLWKFYVQFGLEGLLFLIFFISAIIVAVQRQHYRRHSYSAPEYSQVASSSFYPSRHGMKSGQCLGLALRSVFITGVAIGLLYVSVKNILDDSRKILFLPFPRDSAQADAYDDNYSKFDPHNLLQCPKDDSLASLSLTMSPEDIAAVAATKLSASLICNFDRSSVCMAVVVGFFAVIEVLLSIAWENKQAAMNSVVAQGARAMESGSPASSGFAMFTPWKKSAGPSNAEFDHTRHVVQMEPYPARPVKP</sequence>
<feature type="transmembrane region" description="Helical" evidence="1">
    <location>
        <begin position="43"/>
        <end position="66"/>
    </location>
</feature>
<evidence type="ECO:0000313" key="2">
    <source>
        <dbReference type="EMBL" id="GJJ69349.1"/>
    </source>
</evidence>
<keyword evidence="1" id="KW-0812">Transmembrane</keyword>
<dbReference type="OrthoDB" id="2371584at2759"/>
<evidence type="ECO:0000313" key="3">
    <source>
        <dbReference type="Proteomes" id="UP000827284"/>
    </source>
</evidence>
<accession>A0A9P3H3F5</accession>
<comment type="caution">
    <text evidence="2">The sequence shown here is derived from an EMBL/GenBank/DDBJ whole genome shotgun (WGS) entry which is preliminary data.</text>
</comment>
<gene>
    <name evidence="2" type="ORF">EMPS_01695</name>
</gene>
<keyword evidence="3" id="KW-1185">Reference proteome</keyword>
<dbReference type="Proteomes" id="UP000827284">
    <property type="component" value="Unassembled WGS sequence"/>
</dbReference>
<dbReference type="AlphaFoldDB" id="A0A9P3H3F5"/>
<dbReference type="EMBL" id="BQFW01000002">
    <property type="protein sequence ID" value="GJJ69349.1"/>
    <property type="molecule type" value="Genomic_DNA"/>
</dbReference>
<keyword evidence="1" id="KW-0472">Membrane</keyword>
<feature type="transmembrane region" description="Helical" evidence="1">
    <location>
        <begin position="199"/>
        <end position="222"/>
    </location>
</feature>
<evidence type="ECO:0000256" key="1">
    <source>
        <dbReference type="SAM" id="Phobius"/>
    </source>
</evidence>
<protein>
    <submittedName>
        <fullName evidence="2">Uncharacterized protein</fullName>
    </submittedName>
</protein>
<keyword evidence="1" id="KW-1133">Transmembrane helix</keyword>
<organism evidence="2 3">
    <name type="scientific">Entomortierella parvispora</name>
    <dbReference type="NCBI Taxonomy" id="205924"/>
    <lineage>
        <taxon>Eukaryota</taxon>
        <taxon>Fungi</taxon>
        <taxon>Fungi incertae sedis</taxon>
        <taxon>Mucoromycota</taxon>
        <taxon>Mortierellomycotina</taxon>
        <taxon>Mortierellomycetes</taxon>
        <taxon>Mortierellales</taxon>
        <taxon>Mortierellaceae</taxon>
        <taxon>Entomortierella</taxon>
    </lineage>
</organism>
<name>A0A9P3H3F5_9FUNG</name>
<feature type="transmembrane region" description="Helical" evidence="1">
    <location>
        <begin position="101"/>
        <end position="121"/>
    </location>
</feature>
<reference evidence="2" key="1">
    <citation type="submission" date="2021-11" db="EMBL/GenBank/DDBJ databases">
        <authorList>
            <person name="Herlambang A."/>
            <person name="Guo Y."/>
            <person name="Takashima Y."/>
            <person name="Nishizawa T."/>
        </authorList>
    </citation>
    <scope>NUCLEOTIDE SEQUENCE</scope>
    <source>
        <strain evidence="2">E1425</strain>
    </source>
</reference>
<reference evidence="2" key="2">
    <citation type="journal article" date="2022" name="Microbiol. Resour. Announc.">
        <title>Whole-Genome Sequence of Entomortierella parvispora E1425, a Mucoromycotan Fungus Associated with Burkholderiaceae-Related Endosymbiotic Bacteria.</title>
        <authorList>
            <person name="Herlambang A."/>
            <person name="Guo Y."/>
            <person name="Takashima Y."/>
            <person name="Narisawa K."/>
            <person name="Ohta H."/>
            <person name="Nishizawa T."/>
        </authorList>
    </citation>
    <scope>NUCLEOTIDE SEQUENCE</scope>
    <source>
        <strain evidence="2">E1425</strain>
    </source>
</reference>